<feature type="coiled-coil region" evidence="1">
    <location>
        <begin position="42"/>
        <end position="69"/>
    </location>
</feature>
<evidence type="ECO:0000256" key="1">
    <source>
        <dbReference type="SAM" id="Coils"/>
    </source>
</evidence>
<keyword evidence="3" id="KW-1185">Reference proteome</keyword>
<dbReference type="EMBL" id="BAABUK010000006">
    <property type="protein sequence ID" value="GAA5810194.1"/>
    <property type="molecule type" value="Genomic_DNA"/>
</dbReference>
<comment type="caution">
    <text evidence="2">The sequence shown here is derived from an EMBL/GenBank/DDBJ whole genome shotgun (WGS) entry which is preliminary data.</text>
</comment>
<organism evidence="2 3">
    <name type="scientific">Mucor flavus</name>
    <dbReference type="NCBI Taxonomy" id="439312"/>
    <lineage>
        <taxon>Eukaryota</taxon>
        <taxon>Fungi</taxon>
        <taxon>Fungi incertae sedis</taxon>
        <taxon>Mucoromycota</taxon>
        <taxon>Mucoromycotina</taxon>
        <taxon>Mucoromycetes</taxon>
        <taxon>Mucorales</taxon>
        <taxon>Mucorineae</taxon>
        <taxon>Mucoraceae</taxon>
        <taxon>Mucor</taxon>
    </lineage>
</organism>
<name>A0ABP9YTK0_9FUNG</name>
<keyword evidence="1" id="KW-0175">Coiled coil</keyword>
<dbReference type="Proteomes" id="UP001473302">
    <property type="component" value="Unassembled WGS sequence"/>
</dbReference>
<evidence type="ECO:0008006" key="4">
    <source>
        <dbReference type="Google" id="ProtNLM"/>
    </source>
</evidence>
<protein>
    <recommendedName>
        <fullName evidence="4">BZIP domain-containing protein</fullName>
    </recommendedName>
</protein>
<accession>A0ABP9YTK0</accession>
<evidence type="ECO:0000313" key="2">
    <source>
        <dbReference type="EMBL" id="GAA5810194.1"/>
    </source>
</evidence>
<evidence type="ECO:0000313" key="3">
    <source>
        <dbReference type="Proteomes" id="UP001473302"/>
    </source>
</evidence>
<reference evidence="2 3" key="1">
    <citation type="submission" date="2024-04" db="EMBL/GenBank/DDBJ databases">
        <title>genome sequences of Mucor flavus KT1a and Helicostylum pulchrum KT1b strains isolated from the surface of a dry-aged beef.</title>
        <authorList>
            <person name="Toyotome T."/>
            <person name="Hosono M."/>
            <person name="Torimaru M."/>
            <person name="Fukuda K."/>
            <person name="Mikami N."/>
        </authorList>
    </citation>
    <scope>NUCLEOTIDE SEQUENCE [LARGE SCALE GENOMIC DNA]</scope>
    <source>
        <strain evidence="2 3">KT1a</strain>
    </source>
</reference>
<sequence>MLSPQDERSDKLTSVAKKKFQSKKVNLTDGLEQENIRLKEKLYKTNEKVELMQHEIDHLRENNSELQRLFAHDFLSDVDSITFSDHRTLG</sequence>
<proteinExistence type="predicted"/>
<gene>
    <name evidence="2" type="ORF">MFLAVUS_003613</name>
</gene>